<gene>
    <name evidence="3" type="ORF">D9758_009813</name>
</gene>
<protein>
    <recommendedName>
        <fullName evidence="2">Bacteriophage T5 Orf172 DNA-binding domain-containing protein</fullName>
    </recommendedName>
</protein>
<dbReference type="OrthoDB" id="3247418at2759"/>
<organism evidence="3 4">
    <name type="scientific">Tetrapyrgos nigripes</name>
    <dbReference type="NCBI Taxonomy" id="182062"/>
    <lineage>
        <taxon>Eukaryota</taxon>
        <taxon>Fungi</taxon>
        <taxon>Dikarya</taxon>
        <taxon>Basidiomycota</taxon>
        <taxon>Agaricomycotina</taxon>
        <taxon>Agaricomycetes</taxon>
        <taxon>Agaricomycetidae</taxon>
        <taxon>Agaricales</taxon>
        <taxon>Marasmiineae</taxon>
        <taxon>Marasmiaceae</taxon>
        <taxon>Tetrapyrgos</taxon>
    </lineage>
</organism>
<dbReference type="InterPro" id="IPR018306">
    <property type="entry name" value="Phage_T5_Orf172_DNA-bd"/>
</dbReference>
<evidence type="ECO:0000259" key="2">
    <source>
        <dbReference type="Pfam" id="PF10544"/>
    </source>
</evidence>
<dbReference type="EMBL" id="JAACJM010000023">
    <property type="protein sequence ID" value="KAF5366413.1"/>
    <property type="molecule type" value="Genomic_DNA"/>
</dbReference>
<keyword evidence="4" id="KW-1185">Reference proteome</keyword>
<dbReference type="Pfam" id="PF10544">
    <property type="entry name" value="T5orf172"/>
    <property type="match status" value="1"/>
</dbReference>
<feature type="region of interest" description="Disordered" evidence="1">
    <location>
        <begin position="249"/>
        <end position="272"/>
    </location>
</feature>
<evidence type="ECO:0000313" key="3">
    <source>
        <dbReference type="EMBL" id="KAF5366413.1"/>
    </source>
</evidence>
<feature type="domain" description="Bacteriophage T5 Orf172 DNA-binding" evidence="2">
    <location>
        <begin position="361"/>
        <end position="463"/>
    </location>
</feature>
<dbReference type="AlphaFoldDB" id="A0A8H5LR44"/>
<feature type="compositionally biased region" description="Polar residues" evidence="1">
    <location>
        <begin position="252"/>
        <end position="263"/>
    </location>
</feature>
<comment type="caution">
    <text evidence="3">The sequence shown here is derived from an EMBL/GenBank/DDBJ whole genome shotgun (WGS) entry which is preliminary data.</text>
</comment>
<accession>A0A8H5LR44</accession>
<sequence>MTSDRATAFRDFIDSWVNDLRTIHPHTREHAPRPNIHAAGHIYDFLIRYGPILNWWCFPFERLVGALQKINTNDNIGGVMESTIIKSLLNYWPAWMWKRVLISNAPFRTSRELYIAQPVSSLLTLSIIAANAATPAGYHDHIVSTSRVAEFAMVINQTREGPLVLDISLVVAVAKNWTVGFTGVIYGTIGFADPHDEKSWIFCTVRRCFGFGSQVYHGGTKSAADVLSVLPEAGDVDGRSEDPAENMEITPSCVSEPNPQSSPMDVVSTRPEAGDGWRMVGVTVHIWKSRQTAATNNRQTPGRSRLCPRRSPNVANSNALSCVLKFSVFPVRSPGSCSTRASMPMSSVAASASTSSRTDSVVYVFALNEGSGKLEYKIGSTGRTPETRLREWRRGHQSKGFRLVYSVKVVGRNTAYVVEHEAHQQILQYATKIHRSCPDCLVVHQEEFVMELDFGLEDVRDAVDTAKRLVETRRVGCT</sequence>
<proteinExistence type="predicted"/>
<evidence type="ECO:0000313" key="4">
    <source>
        <dbReference type="Proteomes" id="UP000559256"/>
    </source>
</evidence>
<evidence type="ECO:0000256" key="1">
    <source>
        <dbReference type="SAM" id="MobiDB-lite"/>
    </source>
</evidence>
<name>A0A8H5LR44_9AGAR</name>
<dbReference type="Proteomes" id="UP000559256">
    <property type="component" value="Unassembled WGS sequence"/>
</dbReference>
<reference evidence="3 4" key="1">
    <citation type="journal article" date="2020" name="ISME J.">
        <title>Uncovering the hidden diversity of litter-decomposition mechanisms in mushroom-forming fungi.</title>
        <authorList>
            <person name="Floudas D."/>
            <person name="Bentzer J."/>
            <person name="Ahren D."/>
            <person name="Johansson T."/>
            <person name="Persson P."/>
            <person name="Tunlid A."/>
        </authorList>
    </citation>
    <scope>NUCLEOTIDE SEQUENCE [LARGE SCALE GENOMIC DNA]</scope>
    <source>
        <strain evidence="3 4">CBS 291.85</strain>
    </source>
</reference>